<dbReference type="WBParaSite" id="SPAL_0001135000.1">
    <property type="protein sequence ID" value="SPAL_0001135000.1"/>
    <property type="gene ID" value="SPAL_0001135000"/>
</dbReference>
<dbReference type="InterPro" id="IPR011333">
    <property type="entry name" value="SKP1/BTB/POZ_sf"/>
</dbReference>
<feature type="domain" description="MATH" evidence="2">
    <location>
        <begin position="1"/>
        <end position="131"/>
    </location>
</feature>
<sequence>MKRICSYEDNFSLRSIKKDKGFVSSNFTAGKKDKSDWSLSVYLNGFNEDTKEYVSVLLKLNKSLRTRESVKFKISILNDKNEEKNVHDRDVVLTSTQGRSGGYPKFIKRDFLLCKNNGLLINNEFTILLELSVVDELANHNYPRTPTSNRVAQLRFSLDIKNTFDSSILIDCIIKVKDTEINVHKAILAARSPVFYDIFNSTSEESQKMLLK</sequence>
<proteinExistence type="predicted"/>
<accession>A0A0N5C013</accession>
<dbReference type="InterPro" id="IPR002083">
    <property type="entry name" value="MATH/TRAF_dom"/>
</dbReference>
<dbReference type="Proteomes" id="UP000046392">
    <property type="component" value="Unplaced"/>
</dbReference>
<dbReference type="AlphaFoldDB" id="A0A0N5C013"/>
<dbReference type="Gene3D" id="3.30.710.10">
    <property type="entry name" value="Potassium Channel Kv1.1, Chain A"/>
    <property type="match status" value="1"/>
</dbReference>
<dbReference type="InterPro" id="IPR008974">
    <property type="entry name" value="TRAF-like"/>
</dbReference>
<dbReference type="Pfam" id="PF22486">
    <property type="entry name" value="MATH_2"/>
    <property type="match status" value="1"/>
</dbReference>
<dbReference type="SUPFAM" id="SSF54695">
    <property type="entry name" value="POZ domain"/>
    <property type="match status" value="1"/>
</dbReference>
<reference evidence="4" key="1">
    <citation type="submission" date="2017-02" db="UniProtKB">
        <authorList>
            <consortium name="WormBaseParasite"/>
        </authorList>
    </citation>
    <scope>IDENTIFICATION</scope>
</reference>
<dbReference type="PROSITE" id="PS50144">
    <property type="entry name" value="MATH"/>
    <property type="match status" value="1"/>
</dbReference>
<feature type="domain" description="BTB" evidence="1">
    <location>
        <begin position="170"/>
        <end position="212"/>
    </location>
</feature>
<dbReference type="PROSITE" id="PS50097">
    <property type="entry name" value="BTB"/>
    <property type="match status" value="1"/>
</dbReference>
<keyword evidence="3" id="KW-1185">Reference proteome</keyword>
<dbReference type="GO" id="GO:0030163">
    <property type="term" value="P:protein catabolic process"/>
    <property type="evidence" value="ECO:0007669"/>
    <property type="project" value="UniProtKB-ARBA"/>
</dbReference>
<dbReference type="SUPFAM" id="SSF49599">
    <property type="entry name" value="TRAF domain-like"/>
    <property type="match status" value="1"/>
</dbReference>
<dbReference type="Pfam" id="PF00651">
    <property type="entry name" value="BTB"/>
    <property type="match status" value="1"/>
</dbReference>
<dbReference type="CDD" id="cd18186">
    <property type="entry name" value="BTB_POZ_ZBTB_KLHL-like"/>
    <property type="match status" value="1"/>
</dbReference>
<name>A0A0N5C013_STREA</name>
<protein>
    <submittedName>
        <fullName evidence="4">BTB domain-containing protein</fullName>
    </submittedName>
</protein>
<organism evidence="3 4">
    <name type="scientific">Strongyloides papillosus</name>
    <name type="common">Intestinal threadworm</name>
    <dbReference type="NCBI Taxonomy" id="174720"/>
    <lineage>
        <taxon>Eukaryota</taxon>
        <taxon>Metazoa</taxon>
        <taxon>Ecdysozoa</taxon>
        <taxon>Nematoda</taxon>
        <taxon>Chromadorea</taxon>
        <taxon>Rhabditida</taxon>
        <taxon>Tylenchina</taxon>
        <taxon>Panagrolaimomorpha</taxon>
        <taxon>Strongyloidoidea</taxon>
        <taxon>Strongyloididae</taxon>
        <taxon>Strongyloides</taxon>
    </lineage>
</organism>
<evidence type="ECO:0000259" key="2">
    <source>
        <dbReference type="PROSITE" id="PS50144"/>
    </source>
</evidence>
<evidence type="ECO:0000313" key="4">
    <source>
        <dbReference type="WBParaSite" id="SPAL_0001135000.1"/>
    </source>
</evidence>
<dbReference type="PANTHER" id="PTHR24413">
    <property type="entry name" value="SPECKLE-TYPE POZ PROTEIN"/>
    <property type="match status" value="1"/>
</dbReference>
<dbReference type="InterPro" id="IPR000210">
    <property type="entry name" value="BTB/POZ_dom"/>
</dbReference>
<dbReference type="STRING" id="174720.A0A0N5C013"/>
<dbReference type="Gene3D" id="2.60.210.10">
    <property type="entry name" value="Apoptosis, Tumor Necrosis Factor Receptor Associated Protein 2, Chain A"/>
    <property type="match status" value="1"/>
</dbReference>
<evidence type="ECO:0000259" key="1">
    <source>
        <dbReference type="PROSITE" id="PS50097"/>
    </source>
</evidence>
<evidence type="ECO:0000313" key="3">
    <source>
        <dbReference type="Proteomes" id="UP000046392"/>
    </source>
</evidence>